<protein>
    <recommendedName>
        <fullName evidence="4">Secreted protein</fullName>
    </recommendedName>
</protein>
<name>A0AAJ0HER2_9PEZI</name>
<dbReference type="Proteomes" id="UP001275084">
    <property type="component" value="Unassembled WGS sequence"/>
</dbReference>
<reference evidence="2" key="2">
    <citation type="submission" date="2023-06" db="EMBL/GenBank/DDBJ databases">
        <authorList>
            <consortium name="Lawrence Berkeley National Laboratory"/>
            <person name="Haridas S."/>
            <person name="Hensen N."/>
            <person name="Bonometti L."/>
            <person name="Westerberg I."/>
            <person name="Brannstrom I.O."/>
            <person name="Guillou S."/>
            <person name="Cros-Aarteil S."/>
            <person name="Calhoun S."/>
            <person name="Kuo A."/>
            <person name="Mondo S."/>
            <person name="Pangilinan J."/>
            <person name="Riley R."/>
            <person name="Labutti K."/>
            <person name="Andreopoulos B."/>
            <person name="Lipzen A."/>
            <person name="Chen C."/>
            <person name="Yanf M."/>
            <person name="Daum C."/>
            <person name="Ng V."/>
            <person name="Clum A."/>
            <person name="Steindorff A."/>
            <person name="Ohm R."/>
            <person name="Martin F."/>
            <person name="Silar P."/>
            <person name="Natvig D."/>
            <person name="Lalanne C."/>
            <person name="Gautier V."/>
            <person name="Ament-Velasquez S.L."/>
            <person name="Kruys A."/>
            <person name="Hutchinson M.I."/>
            <person name="Powell A.J."/>
            <person name="Barry K."/>
            <person name="Miller A.N."/>
            <person name="Grigoriev I.V."/>
            <person name="Debuchy R."/>
            <person name="Gladieux P."/>
            <person name="Thoren M.H."/>
            <person name="Johannesson H."/>
        </authorList>
    </citation>
    <scope>NUCLEOTIDE SEQUENCE</scope>
    <source>
        <strain evidence="2">CBS 955.72</strain>
    </source>
</reference>
<evidence type="ECO:0000313" key="2">
    <source>
        <dbReference type="EMBL" id="KAK3349175.1"/>
    </source>
</evidence>
<feature type="signal peptide" evidence="1">
    <location>
        <begin position="1"/>
        <end position="18"/>
    </location>
</feature>
<dbReference type="EMBL" id="JAUIQD010000005">
    <property type="protein sequence ID" value="KAK3349175.1"/>
    <property type="molecule type" value="Genomic_DNA"/>
</dbReference>
<organism evidence="2 3">
    <name type="scientific">Lasiosphaeria hispida</name>
    <dbReference type="NCBI Taxonomy" id="260671"/>
    <lineage>
        <taxon>Eukaryota</taxon>
        <taxon>Fungi</taxon>
        <taxon>Dikarya</taxon>
        <taxon>Ascomycota</taxon>
        <taxon>Pezizomycotina</taxon>
        <taxon>Sordariomycetes</taxon>
        <taxon>Sordariomycetidae</taxon>
        <taxon>Sordariales</taxon>
        <taxon>Lasiosphaeriaceae</taxon>
        <taxon>Lasiosphaeria</taxon>
    </lineage>
</organism>
<proteinExistence type="predicted"/>
<evidence type="ECO:0008006" key="4">
    <source>
        <dbReference type="Google" id="ProtNLM"/>
    </source>
</evidence>
<feature type="chain" id="PRO_5042516256" description="Secreted protein" evidence="1">
    <location>
        <begin position="19"/>
        <end position="161"/>
    </location>
</feature>
<accession>A0AAJ0HER2</accession>
<keyword evidence="1" id="KW-0732">Signal</keyword>
<comment type="caution">
    <text evidence="2">The sequence shown here is derived from an EMBL/GenBank/DDBJ whole genome shotgun (WGS) entry which is preliminary data.</text>
</comment>
<sequence>MKLINFFLLTLATSLATAAPLAAGKRTAGANEAIYLTDCMTKSTTPQQWSQYSWYEDGRHKSQNGEAPDATARINGLVGYVLWERGVGSSQCAWFGQLGDSVSACAEMPKDAATHNVGEKAGNLRRNGVSSEQQWTCYKDNDRFLYQTNGVQCNSKYYCFP</sequence>
<reference evidence="2" key="1">
    <citation type="journal article" date="2023" name="Mol. Phylogenet. Evol.">
        <title>Genome-scale phylogeny and comparative genomics of the fungal order Sordariales.</title>
        <authorList>
            <person name="Hensen N."/>
            <person name="Bonometti L."/>
            <person name="Westerberg I."/>
            <person name="Brannstrom I.O."/>
            <person name="Guillou S."/>
            <person name="Cros-Aarteil S."/>
            <person name="Calhoun S."/>
            <person name="Haridas S."/>
            <person name="Kuo A."/>
            <person name="Mondo S."/>
            <person name="Pangilinan J."/>
            <person name="Riley R."/>
            <person name="LaButti K."/>
            <person name="Andreopoulos B."/>
            <person name="Lipzen A."/>
            <person name="Chen C."/>
            <person name="Yan M."/>
            <person name="Daum C."/>
            <person name="Ng V."/>
            <person name="Clum A."/>
            <person name="Steindorff A."/>
            <person name="Ohm R.A."/>
            <person name="Martin F."/>
            <person name="Silar P."/>
            <person name="Natvig D.O."/>
            <person name="Lalanne C."/>
            <person name="Gautier V."/>
            <person name="Ament-Velasquez S.L."/>
            <person name="Kruys A."/>
            <person name="Hutchinson M.I."/>
            <person name="Powell A.J."/>
            <person name="Barry K."/>
            <person name="Miller A.N."/>
            <person name="Grigoriev I.V."/>
            <person name="Debuchy R."/>
            <person name="Gladieux P."/>
            <person name="Hiltunen Thoren M."/>
            <person name="Johannesson H."/>
        </authorList>
    </citation>
    <scope>NUCLEOTIDE SEQUENCE</scope>
    <source>
        <strain evidence="2">CBS 955.72</strain>
    </source>
</reference>
<keyword evidence="3" id="KW-1185">Reference proteome</keyword>
<evidence type="ECO:0000313" key="3">
    <source>
        <dbReference type="Proteomes" id="UP001275084"/>
    </source>
</evidence>
<evidence type="ECO:0000256" key="1">
    <source>
        <dbReference type="SAM" id="SignalP"/>
    </source>
</evidence>
<gene>
    <name evidence="2" type="ORF">B0T25DRAFT_632722</name>
</gene>
<dbReference type="AlphaFoldDB" id="A0AAJ0HER2"/>